<organism evidence="1 2">
    <name type="scientific">Saccharospirillum salsuginis</name>
    <dbReference type="NCBI Taxonomy" id="418750"/>
    <lineage>
        <taxon>Bacteria</taxon>
        <taxon>Pseudomonadati</taxon>
        <taxon>Pseudomonadota</taxon>
        <taxon>Gammaproteobacteria</taxon>
        <taxon>Oceanospirillales</taxon>
        <taxon>Saccharospirillaceae</taxon>
        <taxon>Saccharospirillum</taxon>
    </lineage>
</organism>
<evidence type="ECO:0000313" key="2">
    <source>
        <dbReference type="Proteomes" id="UP000626148"/>
    </source>
</evidence>
<proteinExistence type="predicted"/>
<dbReference type="RefSeq" id="WP_189613156.1">
    <property type="nucleotide sequence ID" value="NZ_BMXR01000016.1"/>
</dbReference>
<protein>
    <submittedName>
        <fullName evidence="1">Uncharacterized protein</fullName>
    </submittedName>
</protein>
<reference evidence="1" key="2">
    <citation type="submission" date="2020-09" db="EMBL/GenBank/DDBJ databases">
        <authorList>
            <person name="Sun Q."/>
            <person name="Kim S."/>
        </authorList>
    </citation>
    <scope>NUCLEOTIDE SEQUENCE</scope>
    <source>
        <strain evidence="1">KCTC 22169</strain>
    </source>
</reference>
<dbReference type="InterPro" id="IPR032871">
    <property type="entry name" value="AHH_dom_containing"/>
</dbReference>
<evidence type="ECO:0000313" key="1">
    <source>
        <dbReference type="EMBL" id="GGX73030.1"/>
    </source>
</evidence>
<accession>A0A918KRA9</accession>
<dbReference type="Proteomes" id="UP000626148">
    <property type="component" value="Unassembled WGS sequence"/>
</dbReference>
<dbReference type="AlphaFoldDB" id="A0A918KRA9"/>
<reference evidence="1" key="1">
    <citation type="journal article" date="2014" name="Int. J. Syst. Evol. Microbiol.">
        <title>Complete genome sequence of Corynebacterium casei LMG S-19264T (=DSM 44701T), isolated from a smear-ripened cheese.</title>
        <authorList>
            <consortium name="US DOE Joint Genome Institute (JGI-PGF)"/>
            <person name="Walter F."/>
            <person name="Albersmeier A."/>
            <person name="Kalinowski J."/>
            <person name="Ruckert C."/>
        </authorList>
    </citation>
    <scope>NUCLEOTIDE SEQUENCE</scope>
    <source>
        <strain evidence="1">KCTC 22169</strain>
    </source>
</reference>
<name>A0A918KRA9_9GAMM</name>
<keyword evidence="2" id="KW-1185">Reference proteome</keyword>
<comment type="caution">
    <text evidence="1">The sequence shown here is derived from an EMBL/GenBank/DDBJ whole genome shotgun (WGS) entry which is preliminary data.</text>
</comment>
<dbReference type="EMBL" id="BMXR01000016">
    <property type="protein sequence ID" value="GGX73030.1"/>
    <property type="molecule type" value="Genomic_DNA"/>
</dbReference>
<dbReference type="Pfam" id="PF14412">
    <property type="entry name" value="AHH"/>
    <property type="match status" value="1"/>
</dbReference>
<sequence>MTVLDKITGTDEKDSQYRKRLERAVQSEQDHPIHHGITMQAHHLLSQEGIKYSKLGDELKHRGYDMNVVENLVFLPSELIGACHLGVQLHRGNHTNVSKFTGRSYHNEVKYQIQEIETKIFTCKRNPMQTKEYVCDEMDKKSRKMLKLIAEFKMPLTHIDEAFGLDEQVGCGNQNTLDDHRERATTCQYRRDHTNHRDPKGNTITFPKQYYVLKVGQ</sequence>
<gene>
    <name evidence="1" type="ORF">GCM10007392_45560</name>
</gene>